<name>A0ABX0P285_9BURK</name>
<protein>
    <submittedName>
        <fullName evidence="1">Uncharacterized protein</fullName>
    </submittedName>
</protein>
<reference evidence="1 2" key="1">
    <citation type="submission" date="2019-10" db="EMBL/GenBank/DDBJ databases">
        <title>Taxonomy of Antarctic Massilia spp.: description of Massilia rubra sp. nov., Massilia aquatica sp. nov., Massilia mucilaginosa sp. nov., Massilia frigida sp. nov. isolated from streams, lakes and regoliths.</title>
        <authorList>
            <person name="Holochova P."/>
            <person name="Sedlacek I."/>
            <person name="Kralova S."/>
            <person name="Maslanova I."/>
            <person name="Busse H.-J."/>
            <person name="Stankova E."/>
            <person name="Vrbovska V."/>
            <person name="Kovarovic V."/>
            <person name="Bartak M."/>
            <person name="Svec P."/>
            <person name="Pantucek R."/>
        </authorList>
    </citation>
    <scope>NUCLEOTIDE SEQUENCE [LARGE SCALE GENOMIC DNA]</scope>
    <source>
        <strain evidence="1 2">CCM 8733</strain>
    </source>
</reference>
<proteinExistence type="predicted"/>
<comment type="caution">
    <text evidence="1">The sequence shown here is derived from an EMBL/GenBank/DDBJ whole genome shotgun (WGS) entry which is preliminary data.</text>
</comment>
<gene>
    <name evidence="1" type="ORF">F2P45_31025</name>
</gene>
<keyword evidence="2" id="KW-1185">Reference proteome</keyword>
<accession>A0ABX0P285</accession>
<sequence>MAGSRRRAWNYKVKAGDASVGKAPTRCGELVGQLAYHLKTRARASHQVMKVSINPLRTGTT</sequence>
<organism evidence="1 2">
    <name type="scientific">Massilia mucilaginosa</name>
    <dbReference type="NCBI Taxonomy" id="2609282"/>
    <lineage>
        <taxon>Bacteria</taxon>
        <taxon>Pseudomonadati</taxon>
        <taxon>Pseudomonadota</taxon>
        <taxon>Betaproteobacteria</taxon>
        <taxon>Burkholderiales</taxon>
        <taxon>Oxalobacteraceae</taxon>
        <taxon>Telluria group</taxon>
        <taxon>Massilia</taxon>
    </lineage>
</organism>
<evidence type="ECO:0000313" key="2">
    <source>
        <dbReference type="Proteomes" id="UP000609726"/>
    </source>
</evidence>
<evidence type="ECO:0000313" key="1">
    <source>
        <dbReference type="EMBL" id="NHZ93408.1"/>
    </source>
</evidence>
<dbReference type="EMBL" id="WHJH01000072">
    <property type="protein sequence ID" value="NHZ93408.1"/>
    <property type="molecule type" value="Genomic_DNA"/>
</dbReference>
<dbReference type="Proteomes" id="UP000609726">
    <property type="component" value="Unassembled WGS sequence"/>
</dbReference>
<dbReference type="RefSeq" id="WP_223164864.1">
    <property type="nucleotide sequence ID" value="NZ_WHJH01000072.1"/>
</dbReference>